<evidence type="ECO:0000313" key="4">
    <source>
        <dbReference type="Proteomes" id="UP000253250"/>
    </source>
</evidence>
<proteinExistence type="predicted"/>
<dbReference type="AlphaFoldDB" id="A0A1C2G0R8"/>
<accession>A0A1C2G0R8</accession>
<evidence type="ECO:0000259" key="1">
    <source>
        <dbReference type="Pfam" id="PF01243"/>
    </source>
</evidence>
<dbReference type="STRING" id="163359.A9R16_13160"/>
<dbReference type="PANTHER" id="PTHR39336">
    <property type="entry name" value="PYRIDOXAMINE PHOSPHATE OXIDASE FAMILY PROTEIN (AFU_ORTHOLOGUE AFUA_6G11440)"/>
    <property type="match status" value="1"/>
</dbReference>
<evidence type="ECO:0000313" key="2">
    <source>
        <dbReference type="EMBL" id="RCN55306.1"/>
    </source>
</evidence>
<keyword evidence="4" id="KW-1185">Reference proteome</keyword>
<dbReference type="Proteomes" id="UP000253250">
    <property type="component" value="Unassembled WGS sequence"/>
</dbReference>
<dbReference type="OrthoDB" id="115989at2"/>
<dbReference type="Pfam" id="PF01243">
    <property type="entry name" value="PNPOx_N"/>
    <property type="match status" value="1"/>
</dbReference>
<sequence length="184" mass="20560">MAKQYAHIPERWARFITEQKIFFVATATCDSRVNVSPKGLDSLRILDPNRVAWLNLTGSGNESAAHVQSDARMTLMFCAFSGDPVILRLYGTARALHHTDPDWPVLAALFPPLPGARQIFDVAIDLVQTSCGFGVPYFDFAGDRPDLRIWTEKKGEEGVRRYWHERNAVSLDGIETGIAAKNRS</sequence>
<comment type="caution">
    <text evidence="3">The sequence shown here is derived from an EMBL/GenBank/DDBJ whole genome shotgun (WGS) entry which is preliminary data.</text>
</comment>
<name>A0A1C2G0R8_9GAMM</name>
<gene>
    <name evidence="3" type="ORF">C4900_08265</name>
    <name evidence="2" type="ORF">C4900_15605</name>
</gene>
<dbReference type="SUPFAM" id="SSF50475">
    <property type="entry name" value="FMN-binding split barrel"/>
    <property type="match status" value="1"/>
</dbReference>
<dbReference type="InterPro" id="IPR012349">
    <property type="entry name" value="Split_barrel_FMN-bd"/>
</dbReference>
<dbReference type="EMBL" id="PSYR01000003">
    <property type="protein sequence ID" value="RCN55306.1"/>
    <property type="molecule type" value="Genomic_DNA"/>
</dbReference>
<dbReference type="PANTHER" id="PTHR39336:SF1">
    <property type="entry name" value="PYRIDOXAMINE PHOSPHATE OXIDASE FAMILY PROTEIN (AFU_ORTHOLOGUE AFUA_6G11440)"/>
    <property type="match status" value="1"/>
</dbReference>
<organism evidence="3 4">
    <name type="scientific">Acidiferrobacter thiooxydans</name>
    <dbReference type="NCBI Taxonomy" id="163359"/>
    <lineage>
        <taxon>Bacteria</taxon>
        <taxon>Pseudomonadati</taxon>
        <taxon>Pseudomonadota</taxon>
        <taxon>Gammaproteobacteria</taxon>
        <taxon>Acidiferrobacterales</taxon>
        <taxon>Acidiferrobacteraceae</taxon>
        <taxon>Acidiferrobacter</taxon>
    </lineage>
</organism>
<dbReference type="Gene3D" id="2.30.110.10">
    <property type="entry name" value="Electron Transport, Fmn-binding Protein, Chain A"/>
    <property type="match status" value="1"/>
</dbReference>
<dbReference type="EMBL" id="PSYR01000002">
    <property type="protein sequence ID" value="RCN55893.1"/>
    <property type="molecule type" value="Genomic_DNA"/>
</dbReference>
<feature type="domain" description="Pyridoxamine 5'-phosphate oxidase N-terminal" evidence="1">
    <location>
        <begin position="9"/>
        <end position="130"/>
    </location>
</feature>
<protein>
    <submittedName>
        <fullName evidence="3">Pyridoxamine 5'-phosphate oxidase family protein</fullName>
    </submittedName>
</protein>
<dbReference type="InterPro" id="IPR011576">
    <property type="entry name" value="Pyridox_Oxase_N"/>
</dbReference>
<dbReference type="RefSeq" id="WP_065970876.1">
    <property type="nucleotide sequence ID" value="NZ_CP080624.1"/>
</dbReference>
<reference evidence="3 4" key="1">
    <citation type="submission" date="2018-02" db="EMBL/GenBank/DDBJ databases">
        <title>Insights into the biology of acidophilic members of the Acidiferrobacteraceae family derived from comparative genomic analyses.</title>
        <authorList>
            <person name="Issotta F."/>
            <person name="Thyssen C."/>
            <person name="Mena C."/>
            <person name="Moya A."/>
            <person name="Bellenberg S."/>
            <person name="Sproer C."/>
            <person name="Covarrubias P.C."/>
            <person name="Sand W."/>
            <person name="Quatrini R."/>
            <person name="Vera M."/>
        </authorList>
    </citation>
    <scope>NUCLEOTIDE SEQUENCE [LARGE SCALE GENOMIC DNA]</scope>
    <source>
        <strain evidence="3">M-1</strain>
        <strain evidence="4">m-1</strain>
    </source>
</reference>
<evidence type="ECO:0000313" key="3">
    <source>
        <dbReference type="EMBL" id="RCN55893.1"/>
    </source>
</evidence>